<dbReference type="PANTHER" id="PTHR33067">
    <property type="entry name" value="RNA-DIRECTED DNA POLYMERASE-RELATED"/>
    <property type="match status" value="1"/>
</dbReference>
<protein>
    <submittedName>
        <fullName evidence="2">Reverse transcriptase domain-containing protein</fullName>
    </submittedName>
</protein>
<evidence type="ECO:0000256" key="1">
    <source>
        <dbReference type="SAM" id="MobiDB-lite"/>
    </source>
</evidence>
<keyword evidence="2" id="KW-0548">Nucleotidyltransferase</keyword>
<gene>
    <name evidence="2" type="ORF">Tci_046530</name>
</gene>
<dbReference type="EMBL" id="BKCJ010006907">
    <property type="protein sequence ID" value="GEU74552.1"/>
    <property type="molecule type" value="Genomic_DNA"/>
</dbReference>
<accession>A0A6L2MP64</accession>
<comment type="caution">
    <text evidence="2">The sequence shown here is derived from an EMBL/GenBank/DDBJ whole genome shotgun (WGS) entry which is preliminary data.</text>
</comment>
<dbReference type="PANTHER" id="PTHR33067:SF35">
    <property type="entry name" value="ASPARTIC PEPTIDASE DDI1-TYPE DOMAIN-CONTAINING PROTEIN"/>
    <property type="match status" value="1"/>
</dbReference>
<dbReference type="GO" id="GO:0003964">
    <property type="term" value="F:RNA-directed DNA polymerase activity"/>
    <property type="evidence" value="ECO:0007669"/>
    <property type="project" value="UniProtKB-KW"/>
</dbReference>
<feature type="non-terminal residue" evidence="2">
    <location>
        <position position="1"/>
    </location>
</feature>
<proteinExistence type="predicted"/>
<evidence type="ECO:0000313" key="2">
    <source>
        <dbReference type="EMBL" id="GEU74552.1"/>
    </source>
</evidence>
<dbReference type="CDD" id="cd00303">
    <property type="entry name" value="retropepsin_like"/>
    <property type="match status" value="1"/>
</dbReference>
<feature type="region of interest" description="Disordered" evidence="1">
    <location>
        <begin position="511"/>
        <end position="537"/>
    </location>
</feature>
<organism evidence="2">
    <name type="scientific">Tanacetum cinerariifolium</name>
    <name type="common">Dalmatian daisy</name>
    <name type="synonym">Chrysanthemum cinerariifolium</name>
    <dbReference type="NCBI Taxonomy" id="118510"/>
    <lineage>
        <taxon>Eukaryota</taxon>
        <taxon>Viridiplantae</taxon>
        <taxon>Streptophyta</taxon>
        <taxon>Embryophyta</taxon>
        <taxon>Tracheophyta</taxon>
        <taxon>Spermatophyta</taxon>
        <taxon>Magnoliopsida</taxon>
        <taxon>eudicotyledons</taxon>
        <taxon>Gunneridae</taxon>
        <taxon>Pentapetalae</taxon>
        <taxon>asterids</taxon>
        <taxon>campanulids</taxon>
        <taxon>Asterales</taxon>
        <taxon>Asteraceae</taxon>
        <taxon>Asteroideae</taxon>
        <taxon>Anthemideae</taxon>
        <taxon>Anthemidinae</taxon>
        <taxon>Tanacetum</taxon>
    </lineage>
</organism>
<keyword evidence="2" id="KW-0808">Transferase</keyword>
<keyword evidence="2" id="KW-0695">RNA-directed DNA polymerase</keyword>
<dbReference type="Gene3D" id="2.40.70.10">
    <property type="entry name" value="Acid Proteases"/>
    <property type="match status" value="1"/>
</dbReference>
<feature type="region of interest" description="Disordered" evidence="1">
    <location>
        <begin position="1410"/>
        <end position="1440"/>
    </location>
</feature>
<name>A0A6L2MP64_TANCI</name>
<feature type="region of interest" description="Disordered" evidence="1">
    <location>
        <begin position="56"/>
        <end position="96"/>
    </location>
</feature>
<sequence>DFQKKFKQKQDDFQNQMMNFMQNLYNNKPSSSSSFPSNTILNPKGEAKAITTISGMSYKEPPIPPSGVEQQEPTEVTKDTELPSTEDIQPPSVQVPEEEPIEKPFVVIQKAKANLPYPSRLAKEKIREIYVILVTKFMEIFHDLHFELSFADALVHMPKFAPMFKKLLNNKNKIIELTKTPLNKNCSAVVLKKLPEKLDDPGRFLILYDFLEFDNCLALADLGASINHIPLSIWKKLKLPTLNDTKMVLELADRTISKPTGRPFLSTAHAIINVHEREIILRQDQQSLTIQCGDIPSIKRFKQINKIDFIDAGDSDSEDIENFLNEYSILIGVKDSSFNMEKDILFLEGLLIEDPSPPHPTIPNQTKSPIEEPKHSFNMRKVISKNRSESIEPVKDNPLVFTTISNPLFDNDEINSDELNSHVESNSVESTSNLYTVKIDNLDEFSRPFIPNQIVEEERIRREHAEYINRMEIDPHQEEIDVVTITDDVLPPGVENDDSDGEEVVVDDLRVDNSISNSEHESSESEDSDFDNPSVPLPPPKPLDEKFYFEIDFGNEISIVRNTTVKFECIDARVKFDVFNDENDELSYFMFVKCMRTRRSYFPQTATIPRRSRKQTTNVVEPEFRTIIEMADNRTMAQMLQAPIEGYEDAIVVPPINANNFKLKKTLINLVQSNQFTGRQDPHNHLQFFNKVTSTFRHPQVPNTTIKLLLFPFSLEGEARIWIDKESPRSILTWEDLVSKQCPHHGFSELHQLDTFYNALNSNDQDALDSVAGGNFLDKIPRECLSIIESKSKLDIRMNRFEKSVNDMKASFITPTTPIKAVEEVCVTCGANHSYNQCPLTRGNDFPVFHDNIQQFQTAAAVGNFIQNREAKAITTRSGMSYKEPPIPPPGVEQQEPTKVTKDTELLSTEDIQPPSVQVPEEEPIEKPSVVIPKAKANLPYPLRLAKEKIHKKDDILSAKFMEIFRDLHFELSFADSLVHMPKFAPMFKKLLNNKNKLIELTKTPLNENYSAVVLKNLPEKLGDPGRFLIPCDFSEFDNCVALADLGASINLMPLSIWKKLKLPTLNDTKMVLELTDKTISKPTGVVENVFVKVAKFYFPADFVVLNFIADPCVPLILGRPFLNTAYAIINVHEREIILRQDQQSLTIQCESDSEEIENFLNEDSIPIGVKDSSFNMEEDILFLEGLLIEDPSPPHPIIPNKIKSPIEELKHSFNMGYEHFSTNLVTNDVAESSTKNLVPIPHESKVIYENGSESVEPVKDNPSVFTTISNPLFDNDEINSDELNSHVESNSVESTSNLDTMKIGNLDEFSGPFIPNHIVEEERIRREHAEYINRMEMLFTINPRPHPTYANTNIESFSSLPIPIQESDPHQEEVDVVTITDDVLPPGVENDDSDGEEVVVDDLLVDNSISNSKHESSESEDSDFDNPSVSLPPPKPQDEEFDFEIDFGNEISVVRNTIVKFECIDARVKFDVFNDENDELSYFMFVKVFCLLSAKSEDTVFDPGISI</sequence>
<reference evidence="2" key="1">
    <citation type="journal article" date="2019" name="Sci. Rep.">
        <title>Draft genome of Tanacetum cinerariifolium, the natural source of mosquito coil.</title>
        <authorList>
            <person name="Yamashiro T."/>
            <person name="Shiraishi A."/>
            <person name="Satake H."/>
            <person name="Nakayama K."/>
        </authorList>
    </citation>
    <scope>NUCLEOTIDE SEQUENCE</scope>
</reference>
<dbReference type="InterPro" id="IPR021109">
    <property type="entry name" value="Peptidase_aspartic_dom_sf"/>
</dbReference>